<evidence type="ECO:0000313" key="1">
    <source>
        <dbReference type="EMBL" id="MBX61359.1"/>
    </source>
</evidence>
<reference evidence="1" key="1">
    <citation type="submission" date="2018-02" db="EMBL/GenBank/DDBJ databases">
        <title>Rhizophora mucronata_Transcriptome.</title>
        <authorList>
            <person name="Meera S.P."/>
            <person name="Sreeshan A."/>
            <person name="Augustine A."/>
        </authorList>
    </citation>
    <scope>NUCLEOTIDE SEQUENCE</scope>
    <source>
        <tissue evidence="1">Leaf</tissue>
    </source>
</reference>
<organism evidence="1">
    <name type="scientific">Rhizophora mucronata</name>
    <name type="common">Asiatic mangrove</name>
    <dbReference type="NCBI Taxonomy" id="61149"/>
    <lineage>
        <taxon>Eukaryota</taxon>
        <taxon>Viridiplantae</taxon>
        <taxon>Streptophyta</taxon>
        <taxon>Embryophyta</taxon>
        <taxon>Tracheophyta</taxon>
        <taxon>Spermatophyta</taxon>
        <taxon>Magnoliopsida</taxon>
        <taxon>eudicotyledons</taxon>
        <taxon>Gunneridae</taxon>
        <taxon>Pentapetalae</taxon>
        <taxon>rosids</taxon>
        <taxon>fabids</taxon>
        <taxon>Malpighiales</taxon>
        <taxon>Rhizophoraceae</taxon>
        <taxon>Rhizophora</taxon>
    </lineage>
</organism>
<dbReference type="AlphaFoldDB" id="A0A2P2Q362"/>
<name>A0A2P2Q362_RHIMU</name>
<protein>
    <submittedName>
        <fullName evidence="1">Uncharacterized protein</fullName>
    </submittedName>
</protein>
<dbReference type="EMBL" id="GGEC01080875">
    <property type="protein sequence ID" value="MBX61359.1"/>
    <property type="molecule type" value="Transcribed_RNA"/>
</dbReference>
<accession>A0A2P2Q362</accession>
<sequence>MKLVAVVVVVEVAIAAKMTMVVVLVGMVDVNKKIKLNQCIVIGMNLIIQDVIYESFITNLNNSLMSVISQLKRVII</sequence>
<proteinExistence type="predicted"/>